<keyword evidence="1" id="KW-1185">Reference proteome</keyword>
<dbReference type="RefSeq" id="XP_073787622.1">
    <property type="nucleotide sequence ID" value="XM_073931521.1"/>
</dbReference>
<evidence type="ECO:0000313" key="2">
    <source>
        <dbReference type="RefSeq" id="XP_073787622.1"/>
    </source>
</evidence>
<organism evidence="1 2">
    <name type="scientific">Danio rerio</name>
    <name type="common">Zebrafish</name>
    <name type="synonym">Brachydanio rerio</name>
    <dbReference type="NCBI Taxonomy" id="7955"/>
    <lineage>
        <taxon>Eukaryota</taxon>
        <taxon>Metazoa</taxon>
        <taxon>Chordata</taxon>
        <taxon>Craniata</taxon>
        <taxon>Vertebrata</taxon>
        <taxon>Euteleostomi</taxon>
        <taxon>Actinopterygii</taxon>
        <taxon>Neopterygii</taxon>
        <taxon>Teleostei</taxon>
        <taxon>Ostariophysi</taxon>
        <taxon>Cypriniformes</taxon>
        <taxon>Danionidae</taxon>
        <taxon>Danioninae</taxon>
        <taxon>Danio</taxon>
    </lineage>
</organism>
<name>A0AC58I068_DANRE</name>
<accession>A0AC58I068</accession>
<reference evidence="2" key="1">
    <citation type="submission" date="2025-08" db="UniProtKB">
        <authorList>
            <consortium name="RefSeq"/>
        </authorList>
    </citation>
    <scope>IDENTIFICATION</scope>
    <source>
        <strain evidence="2">Tuebingen</strain>
        <tissue evidence="2">Fibroblasts and whole tissue</tissue>
    </source>
</reference>
<gene>
    <name evidence="2" type="primary">fam131ba</name>
</gene>
<dbReference type="Proteomes" id="UP000000437">
    <property type="component" value="Chromosome 19"/>
</dbReference>
<protein>
    <submittedName>
        <fullName evidence="2">Uncharacterized protein fam131ba isoform X18</fullName>
    </submittedName>
</protein>
<evidence type="ECO:0000313" key="1">
    <source>
        <dbReference type="Proteomes" id="UP000000437"/>
    </source>
</evidence>
<sequence length="445" mass="48493">MGTVKSIFLHHHAFYSTLGAADAVPVRKDGEQLSMEDTTSILPRLKRNSNAYGIGALAKSSLTGVTRSMKDKVTKPTAMAQGRVAHMIEWQSWGKPSAGPEGGAGRSNLIRERERRLENDAYSDLSDGEKEARMAAGVMQQFAISEATLLAWNSLDGESLCADSNQGSVAHLSEVNQESITSRDQPLHHSSAEVWPHTYVSQGLYCLSSSDAWEPISNEPSGVASPAAGSYIMAGGASGEGFDGHYLTQQQMTLQQQNHFQQLQQYQQYQQQQLLQYQQSLEHRLHSASHSLQATPNSTIHSLGPPTHPRLADLWAAAQVEPHQVEMLGHMGATMAEMGMAEVYGEEPVLETECIPEQQEEEEIKEDDITLTLEPELTSVTPALTPPPQPQREDSTPPAGLSPGQAPAEPMAEHITYDVTSCVVQSLEEKEEEVEDGAMLVVATN</sequence>
<proteinExistence type="predicted"/>